<dbReference type="OrthoDB" id="9844800at2"/>
<dbReference type="Proteomes" id="UP000032254">
    <property type="component" value="Unassembled WGS sequence"/>
</dbReference>
<evidence type="ECO:0000313" key="2">
    <source>
        <dbReference type="Proteomes" id="UP000032254"/>
    </source>
</evidence>
<sequence length="164" mass="18884">MNLNVTRLADMRAEIDRAQLNAADRDVLERAYAAARKEWRVRRKKQYRAGSEARDESHDELVYRAKKEGPKELRQLKTDLEEGRITPQEAEGKMRNFVAEHGRLSELHRSLIEDDNHLADLYDKPLAQFQDEAGEANLRGRFPALPGSARTLGDYVRQVQEQGN</sequence>
<reference evidence="1 2" key="1">
    <citation type="submission" date="2015-01" db="EMBL/GenBank/DDBJ databases">
        <title>Sequencing and annotation of Micromonospora carbonacea strain JXNU-1 genome.</title>
        <authorList>
            <person name="Long Z."/>
            <person name="Huang Y."/>
            <person name="Jiang Y."/>
        </authorList>
    </citation>
    <scope>NUCLEOTIDE SEQUENCE [LARGE SCALE GENOMIC DNA]</scope>
    <source>
        <strain evidence="1 2">JXNU-1</strain>
    </source>
</reference>
<dbReference type="GeneID" id="301303276"/>
<protein>
    <submittedName>
        <fullName evidence="1">Uncharacterized protein</fullName>
    </submittedName>
</protein>
<keyword evidence="2" id="KW-1185">Reference proteome</keyword>
<accession>A0A0D0V114</accession>
<dbReference type="AlphaFoldDB" id="A0A0D0V114"/>
<gene>
    <name evidence="1" type="ORF">TK50_03710</name>
</gene>
<dbReference type="PATRIC" id="fig|47853.6.peg.794"/>
<dbReference type="EMBL" id="JXSX01000001">
    <property type="protein sequence ID" value="KIR64737.1"/>
    <property type="molecule type" value="Genomic_DNA"/>
</dbReference>
<dbReference type="RefSeq" id="WP_043961474.1">
    <property type="nucleotide sequence ID" value="NZ_JXSX01000001.1"/>
</dbReference>
<name>A0A0D0V114_9ACTN</name>
<evidence type="ECO:0000313" key="1">
    <source>
        <dbReference type="EMBL" id="KIR64737.1"/>
    </source>
</evidence>
<comment type="caution">
    <text evidence="1">The sequence shown here is derived from an EMBL/GenBank/DDBJ whole genome shotgun (WGS) entry which is preliminary data.</text>
</comment>
<organism evidence="1 2">
    <name type="scientific">Micromonospora haikouensis</name>
    <dbReference type="NCBI Taxonomy" id="686309"/>
    <lineage>
        <taxon>Bacteria</taxon>
        <taxon>Bacillati</taxon>
        <taxon>Actinomycetota</taxon>
        <taxon>Actinomycetes</taxon>
        <taxon>Micromonosporales</taxon>
        <taxon>Micromonosporaceae</taxon>
        <taxon>Micromonospora</taxon>
    </lineage>
</organism>
<proteinExistence type="predicted"/>